<protein>
    <recommendedName>
        <fullName evidence="3">Sulfur reduction protein DsrE</fullName>
    </recommendedName>
</protein>
<sequence>MSTHMFKLVIHISDLEKWQTVINNINNSVKGLRDSYTIHVVANVNAIQGYLDPKIREQITAINDPNIHFFACNNSLVGQNVTPEMLNPPTTPSKIEIVPVGIISIVEDQNNGFAYLKP</sequence>
<evidence type="ECO:0008006" key="3">
    <source>
        <dbReference type="Google" id="ProtNLM"/>
    </source>
</evidence>
<dbReference type="SUPFAM" id="SSF75169">
    <property type="entry name" value="DsrEFH-like"/>
    <property type="match status" value="1"/>
</dbReference>
<dbReference type="PANTHER" id="PTHR37691">
    <property type="entry name" value="BLR3518 PROTEIN"/>
    <property type="match status" value="1"/>
</dbReference>
<accession>A0A2U2AKM7</accession>
<proteinExistence type="predicted"/>
<dbReference type="Gene3D" id="3.40.1260.10">
    <property type="entry name" value="DsrEFH-like"/>
    <property type="match status" value="1"/>
</dbReference>
<organism evidence="1 2">
    <name type="scientific">Ignatzschineria cameli</name>
    <dbReference type="NCBI Taxonomy" id="2182793"/>
    <lineage>
        <taxon>Bacteria</taxon>
        <taxon>Pseudomonadati</taxon>
        <taxon>Pseudomonadota</taxon>
        <taxon>Gammaproteobacteria</taxon>
        <taxon>Cardiobacteriales</taxon>
        <taxon>Ignatzschineriaceae</taxon>
        <taxon>Ignatzschineria</taxon>
    </lineage>
</organism>
<gene>
    <name evidence="1" type="ORF">DC077_09525</name>
</gene>
<reference evidence="2" key="1">
    <citation type="submission" date="2018-05" db="EMBL/GenBank/DDBJ databases">
        <title>Ignatzschineria dubaiensis sp. nov., isolated from necrotic foot tissues of dromedaries (Camelus dromedarius) and associated maggots in Dubai, United Arab Emirates.</title>
        <authorList>
            <person name="Tsang C.C."/>
            <person name="Tang J.Y.M."/>
            <person name="Fong J.Y.H."/>
            <person name="Kinne J."/>
            <person name="Lee H.H."/>
            <person name="Joseph M."/>
            <person name="Jose S."/>
            <person name="Schuster R.K."/>
            <person name="Tang Y."/>
            <person name="Sivakumar S."/>
            <person name="Chen J.H.K."/>
            <person name="Teng J.L.L."/>
            <person name="Lau S.K.P."/>
            <person name="Wernery U."/>
            <person name="Woo P.C.Y."/>
        </authorList>
    </citation>
    <scope>NUCLEOTIDE SEQUENCE [LARGE SCALE GENOMIC DNA]</scope>
    <source>
        <strain evidence="2">UAE-HKU57</strain>
    </source>
</reference>
<comment type="caution">
    <text evidence="1">The sequence shown here is derived from an EMBL/GenBank/DDBJ whole genome shotgun (WGS) entry which is preliminary data.</text>
</comment>
<dbReference type="InterPro" id="IPR027396">
    <property type="entry name" value="DsrEFH-like"/>
</dbReference>
<dbReference type="EMBL" id="QEWW01000010">
    <property type="protein sequence ID" value="PWD83581.1"/>
    <property type="molecule type" value="Genomic_DNA"/>
</dbReference>
<dbReference type="RefSeq" id="WP_109217999.1">
    <property type="nucleotide sequence ID" value="NZ_QEWW01000010.1"/>
</dbReference>
<evidence type="ECO:0000313" key="2">
    <source>
        <dbReference type="Proteomes" id="UP000245059"/>
    </source>
</evidence>
<dbReference type="Proteomes" id="UP000245059">
    <property type="component" value="Unassembled WGS sequence"/>
</dbReference>
<name>A0A2U2AKM7_9GAMM</name>
<dbReference type="PANTHER" id="PTHR37691:SF1">
    <property type="entry name" value="BLR3518 PROTEIN"/>
    <property type="match status" value="1"/>
</dbReference>
<dbReference type="AlphaFoldDB" id="A0A2U2AKM7"/>
<evidence type="ECO:0000313" key="1">
    <source>
        <dbReference type="EMBL" id="PWD83581.1"/>
    </source>
</evidence>